<name>A0A2G6Q675_9BACI</name>
<dbReference type="RefSeq" id="WP_099686663.1">
    <property type="nucleotide sequence ID" value="NZ_NWUW01000057.1"/>
</dbReference>
<dbReference type="AlphaFoldDB" id="A0A2G6Q675"/>
<protein>
    <submittedName>
        <fullName evidence="1">Uncharacterized protein</fullName>
    </submittedName>
</protein>
<comment type="caution">
    <text evidence="1">The sequence shown here is derived from an EMBL/GenBank/DDBJ whole genome shotgun (WGS) entry which is preliminary data.</text>
</comment>
<accession>A0A2G6Q675</accession>
<gene>
    <name evidence="1" type="ORF">CO726_29420</name>
</gene>
<dbReference type="Proteomes" id="UP000228484">
    <property type="component" value="Unassembled WGS sequence"/>
</dbReference>
<organism evidence="1 2">
    <name type="scientific">Bacillus fungorum</name>
    <dbReference type="NCBI Taxonomy" id="2039284"/>
    <lineage>
        <taxon>Bacteria</taxon>
        <taxon>Bacillati</taxon>
        <taxon>Bacillota</taxon>
        <taxon>Bacilli</taxon>
        <taxon>Bacillales</taxon>
        <taxon>Bacillaceae</taxon>
        <taxon>Bacillus</taxon>
    </lineage>
</organism>
<reference evidence="1 2" key="1">
    <citation type="submission" date="2017-09" db="EMBL/GenBank/DDBJ databases">
        <title>Biocontrol bacteria screening and application from spent mushroom substrate.</title>
        <authorList>
            <person name="Sun X."/>
        </authorList>
    </citation>
    <scope>NUCLEOTIDE SEQUENCE [LARGE SCALE GENOMIC DNA]</scope>
    <source>
        <strain evidence="1 2">100374</strain>
    </source>
</reference>
<sequence>MRLYILEIHFAQKISFLHARTIAEAIKRFQRIYTQYAEQVPSHIREVHANETVILDIRTGEVHCIGDNNMLRKCIDNLMHLNAPIEWIPSLEIHQSVKPDLFSITIHKACLMKGSPQYNEVGITVWESILQVSLYDHREFWNALKRFLHIQVLSVSELEQLIKNKL</sequence>
<evidence type="ECO:0000313" key="1">
    <source>
        <dbReference type="EMBL" id="PIE91929.1"/>
    </source>
</evidence>
<keyword evidence="2" id="KW-1185">Reference proteome</keyword>
<evidence type="ECO:0000313" key="2">
    <source>
        <dbReference type="Proteomes" id="UP000228484"/>
    </source>
</evidence>
<proteinExistence type="predicted"/>
<dbReference type="EMBL" id="NWUW01000057">
    <property type="protein sequence ID" value="PIE91929.1"/>
    <property type="molecule type" value="Genomic_DNA"/>
</dbReference>